<dbReference type="GO" id="GO:0003700">
    <property type="term" value="F:DNA-binding transcription factor activity"/>
    <property type="evidence" value="ECO:0007669"/>
    <property type="project" value="InterPro"/>
</dbReference>
<dbReference type="Proteomes" id="UP000186720">
    <property type="component" value="Unassembled WGS sequence"/>
</dbReference>
<dbReference type="EMBL" id="MPPL01000001">
    <property type="protein sequence ID" value="OKS88107.1"/>
    <property type="molecule type" value="Genomic_DNA"/>
</dbReference>
<keyword evidence="2" id="KW-0238">DNA-binding</keyword>
<name>A0A1Q6A265_9SPHI</name>
<keyword evidence="1" id="KW-0805">Transcription regulation</keyword>
<dbReference type="PROSITE" id="PS01124">
    <property type="entry name" value="HTH_ARAC_FAMILY_2"/>
    <property type="match status" value="1"/>
</dbReference>
<dbReference type="STRING" id="1302689.RG47T_3571"/>
<feature type="domain" description="HTH araC/xylS-type" evidence="4">
    <location>
        <begin position="147"/>
        <end position="248"/>
    </location>
</feature>
<comment type="caution">
    <text evidence="5">The sequence shown here is derived from an EMBL/GenBank/DDBJ whole genome shotgun (WGS) entry which is preliminary data.</text>
</comment>
<evidence type="ECO:0000256" key="1">
    <source>
        <dbReference type="ARBA" id="ARBA00023015"/>
    </source>
</evidence>
<dbReference type="PRINTS" id="PR00032">
    <property type="entry name" value="HTHARAC"/>
</dbReference>
<dbReference type="SUPFAM" id="SSF46689">
    <property type="entry name" value="Homeodomain-like"/>
    <property type="match status" value="1"/>
</dbReference>
<evidence type="ECO:0000259" key="4">
    <source>
        <dbReference type="PROSITE" id="PS01124"/>
    </source>
</evidence>
<dbReference type="InterPro" id="IPR020449">
    <property type="entry name" value="Tscrpt_reg_AraC-type_HTH"/>
</dbReference>
<organism evidence="5 6">
    <name type="scientific">Mucilaginibacter polytrichastri</name>
    <dbReference type="NCBI Taxonomy" id="1302689"/>
    <lineage>
        <taxon>Bacteria</taxon>
        <taxon>Pseudomonadati</taxon>
        <taxon>Bacteroidota</taxon>
        <taxon>Sphingobacteriia</taxon>
        <taxon>Sphingobacteriales</taxon>
        <taxon>Sphingobacteriaceae</taxon>
        <taxon>Mucilaginibacter</taxon>
    </lineage>
</organism>
<evidence type="ECO:0000256" key="3">
    <source>
        <dbReference type="ARBA" id="ARBA00023163"/>
    </source>
</evidence>
<keyword evidence="3" id="KW-0804">Transcription</keyword>
<evidence type="ECO:0000256" key="2">
    <source>
        <dbReference type="ARBA" id="ARBA00023125"/>
    </source>
</evidence>
<accession>A0A1Q6A265</accession>
<dbReference type="PANTHER" id="PTHR43280:SF32">
    <property type="entry name" value="TRANSCRIPTIONAL REGULATORY PROTEIN"/>
    <property type="match status" value="1"/>
</dbReference>
<dbReference type="InterPro" id="IPR009057">
    <property type="entry name" value="Homeodomain-like_sf"/>
</dbReference>
<dbReference type="Pfam" id="PF12833">
    <property type="entry name" value="HTH_18"/>
    <property type="match status" value="1"/>
</dbReference>
<gene>
    <name evidence="5" type="ORF">RG47T_3571</name>
</gene>
<dbReference type="AlphaFoldDB" id="A0A1Q6A265"/>
<reference evidence="5 6" key="1">
    <citation type="submission" date="2016-11" db="EMBL/GenBank/DDBJ databases">
        <title>Whole Genome Sequencing of Mucilaginibacter polytrichastri RG4-7(T) isolated from the moss sample.</title>
        <authorList>
            <person name="Li Y."/>
        </authorList>
    </citation>
    <scope>NUCLEOTIDE SEQUENCE [LARGE SCALE GENOMIC DNA]</scope>
    <source>
        <strain evidence="5 6">RG4-7</strain>
    </source>
</reference>
<evidence type="ECO:0000313" key="6">
    <source>
        <dbReference type="Proteomes" id="UP000186720"/>
    </source>
</evidence>
<sequence>MIAYKKFISGVMLYGRTSYDHRNGCLSFIKPRQVMQFNNLDLEEDNFIICVHEDFLIGHHLYNDIQKYNFFDYEVNEALHLSPKEEQTIWELYHKIEAEYNNNLDEYSQDIMLTHIDSILKYALRYYKRQFINRTVSSGKTVSKFNEVLARYFQDGALQNSGLPSVAQIAEHLNMSRRYLSDLLKQETGKTAIELIHLSLIKEAKNRLRNQDQNISEIAYQLGFDNLSYFSKLFKKEAGLSPIEFKKQLLN</sequence>
<dbReference type="Gene3D" id="1.10.10.60">
    <property type="entry name" value="Homeodomain-like"/>
    <property type="match status" value="2"/>
</dbReference>
<dbReference type="InterPro" id="IPR018060">
    <property type="entry name" value="HTH_AraC"/>
</dbReference>
<evidence type="ECO:0000313" key="5">
    <source>
        <dbReference type="EMBL" id="OKS88107.1"/>
    </source>
</evidence>
<keyword evidence="6" id="KW-1185">Reference proteome</keyword>
<proteinExistence type="predicted"/>
<protein>
    <recommendedName>
        <fullName evidence="4">HTH araC/xylS-type domain-containing protein</fullName>
    </recommendedName>
</protein>
<dbReference type="SMART" id="SM00342">
    <property type="entry name" value="HTH_ARAC"/>
    <property type="match status" value="1"/>
</dbReference>
<dbReference type="GO" id="GO:0043565">
    <property type="term" value="F:sequence-specific DNA binding"/>
    <property type="evidence" value="ECO:0007669"/>
    <property type="project" value="InterPro"/>
</dbReference>
<dbReference type="PANTHER" id="PTHR43280">
    <property type="entry name" value="ARAC-FAMILY TRANSCRIPTIONAL REGULATOR"/>
    <property type="match status" value="1"/>
</dbReference>